<accession>A0A3S9SV76</accession>
<evidence type="ECO:0000313" key="2">
    <source>
        <dbReference type="Proteomes" id="UP000267250"/>
    </source>
</evidence>
<keyword evidence="2" id="KW-1185">Reference proteome</keyword>
<dbReference type="KEGG" id="aft:BBF96_01590"/>
<sequence>MQSILFLSASKESLVTFYLAPIKDGSYFLPIKDDINPGCQRSGVIGSGIEILINICYTKIIWEV</sequence>
<name>A0A3S9SV76_9FIRM</name>
<protein>
    <submittedName>
        <fullName evidence="1">Uncharacterized protein</fullName>
    </submittedName>
</protein>
<organism evidence="1 2">
    <name type="scientific">Anoxybacter fermentans</name>
    <dbReference type="NCBI Taxonomy" id="1323375"/>
    <lineage>
        <taxon>Bacteria</taxon>
        <taxon>Bacillati</taxon>
        <taxon>Bacillota</taxon>
        <taxon>Clostridia</taxon>
        <taxon>Halanaerobiales</taxon>
        <taxon>Anoxybacter</taxon>
    </lineage>
</organism>
<dbReference type="AlphaFoldDB" id="A0A3S9SV76"/>
<dbReference type="EMBL" id="CP016379">
    <property type="protein sequence ID" value="AZR72201.1"/>
    <property type="molecule type" value="Genomic_DNA"/>
</dbReference>
<gene>
    <name evidence="1" type="ORF">BBF96_01590</name>
</gene>
<proteinExistence type="predicted"/>
<evidence type="ECO:0000313" key="1">
    <source>
        <dbReference type="EMBL" id="AZR72201.1"/>
    </source>
</evidence>
<dbReference type="Proteomes" id="UP000267250">
    <property type="component" value="Chromosome"/>
</dbReference>
<reference evidence="1 2" key="1">
    <citation type="submission" date="2016-07" db="EMBL/GenBank/DDBJ databases">
        <title>Genome and transcriptome analysis of iron-reducing fermentative bacteria Anoxybacter fermentans.</title>
        <authorList>
            <person name="Zeng X."/>
            <person name="Shao Z."/>
        </authorList>
    </citation>
    <scope>NUCLEOTIDE SEQUENCE [LARGE SCALE GENOMIC DNA]</scope>
    <source>
        <strain evidence="1 2">DY22613</strain>
    </source>
</reference>